<dbReference type="PANTHER" id="PTHR30328:SF54">
    <property type="entry name" value="HTH-TYPE TRANSCRIPTIONAL REPRESSOR SCO4008"/>
    <property type="match status" value="1"/>
</dbReference>
<feature type="domain" description="HTH tetR-type" evidence="3">
    <location>
        <begin position="10"/>
        <end position="70"/>
    </location>
</feature>
<dbReference type="InterPro" id="IPR009057">
    <property type="entry name" value="Homeodomain-like_sf"/>
</dbReference>
<dbReference type="PANTHER" id="PTHR30328">
    <property type="entry name" value="TRANSCRIPTIONAL REPRESSOR"/>
    <property type="match status" value="1"/>
</dbReference>
<dbReference type="Proteomes" id="UP000076603">
    <property type="component" value="Unassembled WGS sequence"/>
</dbReference>
<dbReference type="RefSeq" id="WP_242873092.1">
    <property type="nucleotide sequence ID" value="NZ_FQXL01000011.1"/>
</dbReference>
<dbReference type="InterPro" id="IPR001647">
    <property type="entry name" value="HTH_TetR"/>
</dbReference>
<accession>A0A161X8J6</accession>
<keyword evidence="1 2" id="KW-0238">DNA-binding</keyword>
<dbReference type="GO" id="GO:0003677">
    <property type="term" value="F:DNA binding"/>
    <property type="evidence" value="ECO:0007669"/>
    <property type="project" value="UniProtKB-UniRule"/>
</dbReference>
<dbReference type="PRINTS" id="PR00455">
    <property type="entry name" value="HTHTETR"/>
</dbReference>
<dbReference type="EMBL" id="LWAE01000005">
    <property type="protein sequence ID" value="KZL90506.1"/>
    <property type="molecule type" value="Genomic_DNA"/>
</dbReference>
<proteinExistence type="predicted"/>
<organism evidence="4 5">
    <name type="scientific">Clostridium magnum DSM 2767</name>
    <dbReference type="NCBI Taxonomy" id="1121326"/>
    <lineage>
        <taxon>Bacteria</taxon>
        <taxon>Bacillati</taxon>
        <taxon>Bacillota</taxon>
        <taxon>Clostridia</taxon>
        <taxon>Eubacteriales</taxon>
        <taxon>Clostridiaceae</taxon>
        <taxon>Clostridium</taxon>
    </lineage>
</organism>
<keyword evidence="5" id="KW-1185">Reference proteome</keyword>
<dbReference type="InterPro" id="IPR023772">
    <property type="entry name" value="DNA-bd_HTH_TetR-type_CS"/>
</dbReference>
<dbReference type="AlphaFoldDB" id="A0A161X8J6"/>
<comment type="caution">
    <text evidence="4">The sequence shown here is derived from an EMBL/GenBank/DDBJ whole genome shotgun (WGS) entry which is preliminary data.</text>
</comment>
<dbReference type="PROSITE" id="PS01081">
    <property type="entry name" value="HTH_TETR_1"/>
    <property type="match status" value="1"/>
</dbReference>
<protein>
    <submittedName>
        <fullName evidence="4">HTH-type transcriptional repressor AcnR</fullName>
    </submittedName>
</protein>
<dbReference type="Gene3D" id="1.10.357.10">
    <property type="entry name" value="Tetracycline Repressor, domain 2"/>
    <property type="match status" value="1"/>
</dbReference>
<dbReference type="PROSITE" id="PS50977">
    <property type="entry name" value="HTH_TETR_2"/>
    <property type="match status" value="1"/>
</dbReference>
<evidence type="ECO:0000259" key="3">
    <source>
        <dbReference type="PROSITE" id="PS50977"/>
    </source>
</evidence>
<evidence type="ECO:0000256" key="2">
    <source>
        <dbReference type="PROSITE-ProRule" id="PRU00335"/>
    </source>
</evidence>
<sequence>MIDKFESLPQEKKKRILDACIEEFALNGYDKASTNSIVKKAGISKGLLFHYFGSKKTLFLYVFDYCANYLIE</sequence>
<feature type="DNA-binding region" description="H-T-H motif" evidence="2">
    <location>
        <begin position="33"/>
        <end position="52"/>
    </location>
</feature>
<gene>
    <name evidence="4" type="primary">acnR</name>
    <name evidence="4" type="ORF">CLMAG_42780</name>
</gene>
<dbReference type="PATRIC" id="fig|1121326.3.peg.4339"/>
<dbReference type="InterPro" id="IPR050109">
    <property type="entry name" value="HTH-type_TetR-like_transc_reg"/>
</dbReference>
<dbReference type="STRING" id="1121326.CLMAG_42780"/>
<evidence type="ECO:0000313" key="5">
    <source>
        <dbReference type="Proteomes" id="UP000076603"/>
    </source>
</evidence>
<reference evidence="4 5" key="1">
    <citation type="submission" date="2016-04" db="EMBL/GenBank/DDBJ databases">
        <title>Genome sequence of Clostridium magnum DSM 2767.</title>
        <authorList>
            <person name="Poehlein A."/>
            <person name="Uhlig R."/>
            <person name="Fischer R."/>
            <person name="Bahl H."/>
            <person name="Daniel R."/>
        </authorList>
    </citation>
    <scope>NUCLEOTIDE SEQUENCE [LARGE SCALE GENOMIC DNA]</scope>
    <source>
        <strain evidence="4 5">DSM 2767</strain>
    </source>
</reference>
<dbReference type="GO" id="GO:0006355">
    <property type="term" value="P:regulation of DNA-templated transcription"/>
    <property type="evidence" value="ECO:0007669"/>
    <property type="project" value="UniProtKB-ARBA"/>
</dbReference>
<dbReference type="Pfam" id="PF00440">
    <property type="entry name" value="TetR_N"/>
    <property type="match status" value="1"/>
</dbReference>
<dbReference type="SUPFAM" id="SSF46689">
    <property type="entry name" value="Homeodomain-like"/>
    <property type="match status" value="1"/>
</dbReference>
<evidence type="ECO:0000256" key="1">
    <source>
        <dbReference type="ARBA" id="ARBA00023125"/>
    </source>
</evidence>
<evidence type="ECO:0000313" key="4">
    <source>
        <dbReference type="EMBL" id="KZL90506.1"/>
    </source>
</evidence>
<name>A0A161X8J6_9CLOT</name>